<dbReference type="NCBIfam" id="TIGR01557">
    <property type="entry name" value="myb_SHAQKYF"/>
    <property type="match status" value="1"/>
</dbReference>
<keyword evidence="2" id="KW-0804">Transcription</keyword>
<keyword evidence="3" id="KW-0539">Nucleus</keyword>
<reference evidence="10" key="2">
    <citation type="submission" date="2012-11" db="EMBL/GenBank/DDBJ databases">
        <authorList>
            <person name="Kuo A."/>
            <person name="Curtis B.A."/>
            <person name="Tanifuji G."/>
            <person name="Burki F."/>
            <person name="Gruber A."/>
            <person name="Irimia M."/>
            <person name="Maruyama S."/>
            <person name="Arias M.C."/>
            <person name="Ball S.G."/>
            <person name="Gile G.H."/>
            <person name="Hirakawa Y."/>
            <person name="Hopkins J.F."/>
            <person name="Rensing S.A."/>
            <person name="Schmutz J."/>
            <person name="Symeonidi A."/>
            <person name="Elias M."/>
            <person name="Eveleigh R.J."/>
            <person name="Herman E.K."/>
            <person name="Klute M.J."/>
            <person name="Nakayama T."/>
            <person name="Obornik M."/>
            <person name="Reyes-Prieto A."/>
            <person name="Armbrust E.V."/>
            <person name="Aves S.J."/>
            <person name="Beiko R.G."/>
            <person name="Coutinho P."/>
            <person name="Dacks J.B."/>
            <person name="Durnford D.G."/>
            <person name="Fast N.M."/>
            <person name="Green B.R."/>
            <person name="Grisdale C."/>
            <person name="Hempe F."/>
            <person name="Henrissat B."/>
            <person name="Hoppner M.P."/>
            <person name="Ishida K.-I."/>
            <person name="Kim E."/>
            <person name="Koreny L."/>
            <person name="Kroth P.G."/>
            <person name="Liu Y."/>
            <person name="Malik S.-B."/>
            <person name="Maier U.G."/>
            <person name="McRose D."/>
            <person name="Mock T."/>
            <person name="Neilson J.A."/>
            <person name="Onodera N.T."/>
            <person name="Poole A.M."/>
            <person name="Pritham E.J."/>
            <person name="Richards T.A."/>
            <person name="Rocap G."/>
            <person name="Roy S.W."/>
            <person name="Sarai C."/>
            <person name="Schaack S."/>
            <person name="Shirato S."/>
            <person name="Slamovits C.H."/>
            <person name="Spencer D.F."/>
            <person name="Suzuki S."/>
            <person name="Worden A.Z."/>
            <person name="Zauner S."/>
            <person name="Barry K."/>
            <person name="Bell C."/>
            <person name="Bharti A.K."/>
            <person name="Crow J.A."/>
            <person name="Grimwood J."/>
            <person name="Kramer R."/>
            <person name="Lindquist E."/>
            <person name="Lucas S."/>
            <person name="Salamov A."/>
            <person name="McFadden G.I."/>
            <person name="Lane C.E."/>
            <person name="Keeling P.J."/>
            <person name="Gray M.W."/>
            <person name="Grigoriev I.V."/>
            <person name="Archibald J.M."/>
        </authorList>
    </citation>
    <scope>NUCLEOTIDE SEQUENCE</scope>
    <source>
        <strain evidence="10">CCMP2712</strain>
    </source>
</reference>
<feature type="domain" description="HTH myb-type" evidence="7">
    <location>
        <begin position="37"/>
        <end position="86"/>
    </location>
</feature>
<feature type="domain" description="SANT" evidence="6">
    <location>
        <begin position="37"/>
        <end position="86"/>
    </location>
</feature>
<dbReference type="PROSITE" id="PS51294">
    <property type="entry name" value="HTH_MYB"/>
    <property type="match status" value="1"/>
</dbReference>
<dbReference type="PANTHER" id="PTHR44042:SF67">
    <property type="entry name" value="MYB-LIKE PROTEIN I"/>
    <property type="match status" value="1"/>
</dbReference>
<dbReference type="InterPro" id="IPR017884">
    <property type="entry name" value="SANT_dom"/>
</dbReference>
<dbReference type="RefSeq" id="XP_005840271.1">
    <property type="nucleotide sequence ID" value="XM_005840214.1"/>
</dbReference>
<keyword evidence="10" id="KW-1185">Reference proteome</keyword>
<dbReference type="GeneID" id="17310178"/>
<protein>
    <submittedName>
        <fullName evidence="8 9">Uncharacterized protein</fullName>
    </submittedName>
</protein>
<evidence type="ECO:0000313" key="10">
    <source>
        <dbReference type="Proteomes" id="UP000011087"/>
    </source>
</evidence>
<feature type="compositionally biased region" description="Polar residues" evidence="4">
    <location>
        <begin position="1"/>
        <end position="14"/>
    </location>
</feature>
<dbReference type="AlphaFoldDB" id="L1JXL4"/>
<dbReference type="PROSITE" id="PS50090">
    <property type="entry name" value="MYB_LIKE"/>
    <property type="match status" value="1"/>
</dbReference>
<accession>L1JXL4</accession>
<evidence type="ECO:0000256" key="3">
    <source>
        <dbReference type="ARBA" id="ARBA00023242"/>
    </source>
</evidence>
<dbReference type="PANTHER" id="PTHR44042">
    <property type="entry name" value="DUPLICATED HOMEODOMAIN-LIKE SUPERFAMILY PROTEIN-RELATED"/>
    <property type="match status" value="1"/>
</dbReference>
<dbReference type="Pfam" id="PF00249">
    <property type="entry name" value="Myb_DNA-binding"/>
    <property type="match status" value="1"/>
</dbReference>
<dbReference type="Proteomes" id="UP000011087">
    <property type="component" value="Unassembled WGS sequence"/>
</dbReference>
<dbReference type="SMART" id="SM00717">
    <property type="entry name" value="SANT"/>
    <property type="match status" value="1"/>
</dbReference>
<reference evidence="9" key="3">
    <citation type="submission" date="2016-03" db="UniProtKB">
        <authorList>
            <consortium name="EnsemblProtists"/>
        </authorList>
    </citation>
    <scope>IDENTIFICATION</scope>
</reference>
<evidence type="ECO:0000256" key="1">
    <source>
        <dbReference type="ARBA" id="ARBA00023015"/>
    </source>
</evidence>
<dbReference type="EnsemblProtists" id="EKX53291">
    <property type="protein sequence ID" value="EKX53291"/>
    <property type="gene ID" value="GUITHDRAFT_64317"/>
</dbReference>
<evidence type="ECO:0000259" key="7">
    <source>
        <dbReference type="PROSITE" id="PS51294"/>
    </source>
</evidence>
<dbReference type="CDD" id="cd00167">
    <property type="entry name" value="SANT"/>
    <property type="match status" value="1"/>
</dbReference>
<name>L1JXL4_GUITC</name>
<dbReference type="EMBL" id="JH992970">
    <property type="protein sequence ID" value="EKX53291.1"/>
    <property type="molecule type" value="Genomic_DNA"/>
</dbReference>
<keyword evidence="1" id="KW-0805">Transcription regulation</keyword>
<dbReference type="InterPro" id="IPR001005">
    <property type="entry name" value="SANT/Myb"/>
</dbReference>
<reference evidence="8 10" key="1">
    <citation type="journal article" date="2012" name="Nature">
        <title>Algal genomes reveal evolutionary mosaicism and the fate of nucleomorphs.</title>
        <authorList>
            <consortium name="DOE Joint Genome Institute"/>
            <person name="Curtis B.A."/>
            <person name="Tanifuji G."/>
            <person name="Burki F."/>
            <person name="Gruber A."/>
            <person name="Irimia M."/>
            <person name="Maruyama S."/>
            <person name="Arias M.C."/>
            <person name="Ball S.G."/>
            <person name="Gile G.H."/>
            <person name="Hirakawa Y."/>
            <person name="Hopkins J.F."/>
            <person name="Kuo A."/>
            <person name="Rensing S.A."/>
            <person name="Schmutz J."/>
            <person name="Symeonidi A."/>
            <person name="Elias M."/>
            <person name="Eveleigh R.J."/>
            <person name="Herman E.K."/>
            <person name="Klute M.J."/>
            <person name="Nakayama T."/>
            <person name="Obornik M."/>
            <person name="Reyes-Prieto A."/>
            <person name="Armbrust E.V."/>
            <person name="Aves S.J."/>
            <person name="Beiko R.G."/>
            <person name="Coutinho P."/>
            <person name="Dacks J.B."/>
            <person name="Durnford D.G."/>
            <person name="Fast N.M."/>
            <person name="Green B.R."/>
            <person name="Grisdale C.J."/>
            <person name="Hempel F."/>
            <person name="Henrissat B."/>
            <person name="Hoppner M.P."/>
            <person name="Ishida K."/>
            <person name="Kim E."/>
            <person name="Koreny L."/>
            <person name="Kroth P.G."/>
            <person name="Liu Y."/>
            <person name="Malik S.B."/>
            <person name="Maier U.G."/>
            <person name="McRose D."/>
            <person name="Mock T."/>
            <person name="Neilson J.A."/>
            <person name="Onodera N.T."/>
            <person name="Poole A.M."/>
            <person name="Pritham E.J."/>
            <person name="Richards T.A."/>
            <person name="Rocap G."/>
            <person name="Roy S.W."/>
            <person name="Sarai C."/>
            <person name="Schaack S."/>
            <person name="Shirato S."/>
            <person name="Slamovits C.H."/>
            <person name="Spencer D.F."/>
            <person name="Suzuki S."/>
            <person name="Worden A.Z."/>
            <person name="Zauner S."/>
            <person name="Barry K."/>
            <person name="Bell C."/>
            <person name="Bharti A.K."/>
            <person name="Crow J.A."/>
            <person name="Grimwood J."/>
            <person name="Kramer R."/>
            <person name="Lindquist E."/>
            <person name="Lucas S."/>
            <person name="Salamov A."/>
            <person name="McFadden G.I."/>
            <person name="Lane C.E."/>
            <person name="Keeling P.J."/>
            <person name="Gray M.W."/>
            <person name="Grigoriev I.V."/>
            <person name="Archibald J.M."/>
        </authorList>
    </citation>
    <scope>NUCLEOTIDE SEQUENCE</scope>
    <source>
        <strain evidence="8 10">CCMP2712</strain>
    </source>
</reference>
<dbReference type="PaxDb" id="55529-EKX53291"/>
<dbReference type="PROSITE" id="PS51293">
    <property type="entry name" value="SANT"/>
    <property type="match status" value="1"/>
</dbReference>
<dbReference type="HOGENOM" id="CLU_2019640_0_0_1"/>
<evidence type="ECO:0000259" key="5">
    <source>
        <dbReference type="PROSITE" id="PS50090"/>
    </source>
</evidence>
<dbReference type="SUPFAM" id="SSF46689">
    <property type="entry name" value="Homeodomain-like"/>
    <property type="match status" value="1"/>
</dbReference>
<evidence type="ECO:0000256" key="4">
    <source>
        <dbReference type="SAM" id="MobiDB-lite"/>
    </source>
</evidence>
<feature type="domain" description="Myb-like" evidence="5">
    <location>
        <begin position="37"/>
        <end position="82"/>
    </location>
</feature>
<gene>
    <name evidence="8" type="ORF">GUITHDRAFT_64317</name>
</gene>
<sequence length="123" mass="13722">MGESSQDTQANSGDQVDVEDEGRALVGRASQRNVTIRWTREEHAAYLKGLERFGTGHWSSISKLYVPSRTPAQVASHHQKFAIRSNLLPAEKQKPSILDITTPAVQKLLAAEREKEIQLQMAQ</sequence>
<dbReference type="Gene3D" id="1.10.10.60">
    <property type="entry name" value="Homeodomain-like"/>
    <property type="match status" value="1"/>
</dbReference>
<dbReference type="OrthoDB" id="118550at2759"/>
<proteinExistence type="predicted"/>
<evidence type="ECO:0000259" key="6">
    <source>
        <dbReference type="PROSITE" id="PS51293"/>
    </source>
</evidence>
<dbReference type="KEGG" id="gtt:GUITHDRAFT_64317"/>
<dbReference type="eggNOG" id="KOG0724">
    <property type="taxonomic scope" value="Eukaryota"/>
</dbReference>
<feature type="region of interest" description="Disordered" evidence="4">
    <location>
        <begin position="1"/>
        <end position="24"/>
    </location>
</feature>
<dbReference type="InterPro" id="IPR017930">
    <property type="entry name" value="Myb_dom"/>
</dbReference>
<dbReference type="InterPro" id="IPR006447">
    <property type="entry name" value="Myb_dom_plants"/>
</dbReference>
<dbReference type="STRING" id="905079.L1JXL4"/>
<dbReference type="GO" id="GO:0003677">
    <property type="term" value="F:DNA binding"/>
    <property type="evidence" value="ECO:0007669"/>
    <property type="project" value="InterPro"/>
</dbReference>
<evidence type="ECO:0000313" key="8">
    <source>
        <dbReference type="EMBL" id="EKX53291.1"/>
    </source>
</evidence>
<organism evidence="8">
    <name type="scientific">Guillardia theta (strain CCMP2712)</name>
    <name type="common">Cryptophyte</name>
    <dbReference type="NCBI Taxonomy" id="905079"/>
    <lineage>
        <taxon>Eukaryota</taxon>
        <taxon>Cryptophyceae</taxon>
        <taxon>Pyrenomonadales</taxon>
        <taxon>Geminigeraceae</taxon>
        <taxon>Guillardia</taxon>
    </lineage>
</organism>
<evidence type="ECO:0000313" key="9">
    <source>
        <dbReference type="EnsemblProtists" id="EKX53291"/>
    </source>
</evidence>
<dbReference type="InterPro" id="IPR009057">
    <property type="entry name" value="Homeodomain-like_sf"/>
</dbReference>
<evidence type="ECO:0000256" key="2">
    <source>
        <dbReference type="ARBA" id="ARBA00023163"/>
    </source>
</evidence>